<gene>
    <name evidence="4" type="ORF">VTL71DRAFT_1018</name>
</gene>
<proteinExistence type="predicted"/>
<reference evidence="4 5" key="1">
    <citation type="journal article" date="2024" name="Commun. Biol.">
        <title>Comparative genomic analysis of thermophilic fungi reveals convergent evolutionary adaptations and gene losses.</title>
        <authorList>
            <person name="Steindorff A.S."/>
            <person name="Aguilar-Pontes M.V."/>
            <person name="Robinson A.J."/>
            <person name="Andreopoulos B."/>
            <person name="LaButti K."/>
            <person name="Kuo A."/>
            <person name="Mondo S."/>
            <person name="Riley R."/>
            <person name="Otillar R."/>
            <person name="Haridas S."/>
            <person name="Lipzen A."/>
            <person name="Grimwood J."/>
            <person name="Schmutz J."/>
            <person name="Clum A."/>
            <person name="Reid I.D."/>
            <person name="Moisan M.C."/>
            <person name="Butler G."/>
            <person name="Nguyen T.T.M."/>
            <person name="Dewar K."/>
            <person name="Conant G."/>
            <person name="Drula E."/>
            <person name="Henrissat B."/>
            <person name="Hansel C."/>
            <person name="Singer S."/>
            <person name="Hutchinson M.I."/>
            <person name="de Vries R.P."/>
            <person name="Natvig D.O."/>
            <person name="Powell A.J."/>
            <person name="Tsang A."/>
            <person name="Grigoriev I.V."/>
        </authorList>
    </citation>
    <scope>NUCLEOTIDE SEQUENCE [LARGE SCALE GENOMIC DNA]</scope>
    <source>
        <strain evidence="4 5">CBS 494.80</strain>
    </source>
</reference>
<keyword evidence="3" id="KW-0732">Signal</keyword>
<evidence type="ECO:0000256" key="3">
    <source>
        <dbReference type="SAM" id="SignalP"/>
    </source>
</evidence>
<feature type="region of interest" description="Disordered" evidence="1">
    <location>
        <begin position="354"/>
        <end position="380"/>
    </location>
</feature>
<evidence type="ECO:0000256" key="2">
    <source>
        <dbReference type="SAM" id="Phobius"/>
    </source>
</evidence>
<evidence type="ECO:0000313" key="5">
    <source>
        <dbReference type="Proteomes" id="UP001595075"/>
    </source>
</evidence>
<dbReference type="Proteomes" id="UP001595075">
    <property type="component" value="Unassembled WGS sequence"/>
</dbReference>
<feature type="chain" id="PRO_5045910057" evidence="3">
    <location>
        <begin position="20"/>
        <end position="380"/>
    </location>
</feature>
<evidence type="ECO:0000313" key="4">
    <source>
        <dbReference type="EMBL" id="KAL2076075.1"/>
    </source>
</evidence>
<keyword evidence="2" id="KW-0472">Membrane</keyword>
<organism evidence="4 5">
    <name type="scientific">Oculimacula yallundae</name>
    <dbReference type="NCBI Taxonomy" id="86028"/>
    <lineage>
        <taxon>Eukaryota</taxon>
        <taxon>Fungi</taxon>
        <taxon>Dikarya</taxon>
        <taxon>Ascomycota</taxon>
        <taxon>Pezizomycotina</taxon>
        <taxon>Leotiomycetes</taxon>
        <taxon>Helotiales</taxon>
        <taxon>Ploettnerulaceae</taxon>
        <taxon>Oculimacula</taxon>
    </lineage>
</organism>
<keyword evidence="5" id="KW-1185">Reference proteome</keyword>
<keyword evidence="2" id="KW-0812">Transmembrane</keyword>
<feature type="signal peptide" evidence="3">
    <location>
        <begin position="1"/>
        <end position="19"/>
    </location>
</feature>
<sequence>MLFTRAVLINLCLLSSAYAKEDSSDAITWLEAERSVLVHLPTPDLFYWNARDQYATQYPGAFIFNFTLTHDGRTLLVNDEPFLPRVHPYVPTRLRAFQIPWTAKYYKDLMTNYGTNLTGRPKMDLDYYISLSPDTGSRTSIYNTKYKPRLRLDILRANIHDGPGYSVPLSSDRQQEIWIQLEDLSEVPPGTPYSDISLKIGGANIAQRWGWEVQDGFGYKAPKSLKTCHIWSWLCPDRDNDESTHFEYVYQENFDQFGKKGSMRHFLTRRWANLVGLLGLGRAIVLLAVCASMVLSPFVYAISRGVKTVLHTYLSRIQEVDDWNADEEIDGILMHDRYFEDFKATKIEDDDVKEGEKTCIEPSSGSRLDSSVKTKKSLGL</sequence>
<keyword evidence="2" id="KW-1133">Transmembrane helix</keyword>
<protein>
    <submittedName>
        <fullName evidence="4">Uncharacterized protein</fullName>
    </submittedName>
</protein>
<feature type="compositionally biased region" description="Polar residues" evidence="1">
    <location>
        <begin position="361"/>
        <end position="371"/>
    </location>
</feature>
<evidence type="ECO:0000256" key="1">
    <source>
        <dbReference type="SAM" id="MobiDB-lite"/>
    </source>
</evidence>
<name>A0ABR4D1N7_9HELO</name>
<dbReference type="EMBL" id="JAZHXI010000001">
    <property type="protein sequence ID" value="KAL2076075.1"/>
    <property type="molecule type" value="Genomic_DNA"/>
</dbReference>
<accession>A0ABR4D1N7</accession>
<feature type="transmembrane region" description="Helical" evidence="2">
    <location>
        <begin position="271"/>
        <end position="295"/>
    </location>
</feature>
<comment type="caution">
    <text evidence="4">The sequence shown here is derived from an EMBL/GenBank/DDBJ whole genome shotgun (WGS) entry which is preliminary data.</text>
</comment>